<sequence length="1222" mass="141518">MEWKFSQLFEETKVIPGYGVILRSARVDSDGDSALAFVLFFFFLLSITLALPCGLSDQETFFSVFALLGFLLRSGSLSLIGFSSLSLKPLAFSNGAKKFHGVGLIRASVAVEQQVEKTRVALVRIGTRGRNGWIMEQWEKNYYISSIVGANKNYKAWAFYFVQNLNFPFSASRGLGSTVNGSRKYLNDVGMARWFRVHCPGRRYNMMTTNIAESMNSILKEPRDLPIVSFLENVRALLQRWFWERREEGIKVTSTLTKWAELVIQKKQEGDLTMKVNPIDCYQFHVKDLDKEEVVNLQTKECTCKEFQAEQLPCSHAIAAARDRNINVYSLCANYYTNECLLAAYAEVVYPVGNQSDWKTSEDYVHMTVLPPKVVKRVGRPKKKRIPSVGKASELHKCGRCKQIVHCSLRPFLAQSTFFVNVKRMAVSSDKYFPATVSCKVHKIDSLIKDKLTKEQLQMFDKTIFGPLLNVNMVFNGQLIHHFLLRQIPENARLWPTNNPLEKDCDSKRLQSLLFGSENKKLITCLEIEEIFKNFQFTNDDDAVKAALAVFIETVMVGKDKKTQFDMDILGRVNDEEAFKSFDWSTFFYTRLLNSLKTSLQGKKEAYELKKTTSSKAVSYYNIKGYVWAYEVLSTANEHLATRNSKGLIPRILRWNCTQAPSYKMLQKNIFDNKNMPTQEKAFMESRIRGDDNMQMEDDESIGAMNNKSLEQSDSSPQREQLSPQRQQSQTVADESEMHPITKKKHFRSKKFNDKEEQSHSKSYKKLKKEIKEVRKDLSTLTSIVCRMDDTITKQSLELYEMKQMLKRLNQTENQGNDHTDQNDNEYVVQEQHTEQQHTEHQEETQREHQQECGSDISIDGRDADLLMTIRDILDSLSDRIQKETDLPQMITTLPLVSQPLALCELAPLDQTVQIVNEESQLETTKKQVEIQKNDETVTLVEKEPVTVPDKDEQGKPIERRKLCKIENKKVQDEDEQGNPPTTSTQIISEFTKFVPDVEIREVDTYNPMWQVDPKLWKEYLQWKRSRKTTHEQRKVVSTTRKKDFFRQLQENTWVHGDLRINKPDCIVWNHIFDTHLVTPDNKKAEWTDPTAHLTIWTEKDVEYYFNTAVGDYDQILGWEDVNYVISCINIKEHWLAIVADMRKCKIYVFDSMPNYVEQKLVDEALQMSARCIASLAIAIGVNLHSDHFTYGPWPIRRRRPHYRKGVHWIVEFSVLNLLNAL</sequence>
<dbReference type="InterPro" id="IPR007527">
    <property type="entry name" value="Znf_SWIM"/>
</dbReference>
<feature type="compositionally biased region" description="Basic and acidic residues" evidence="8">
    <location>
        <begin position="832"/>
        <end position="851"/>
    </location>
</feature>
<keyword evidence="6" id="KW-0862">Zinc</keyword>
<evidence type="ECO:0000256" key="1">
    <source>
        <dbReference type="ARBA" id="ARBA00005234"/>
    </source>
</evidence>
<comment type="caution">
    <text evidence="11">The sequence shown here is derived from an EMBL/GenBank/DDBJ whole genome shotgun (WGS) entry which is preliminary data.</text>
</comment>
<dbReference type="GO" id="GO:0008270">
    <property type="term" value="F:zinc ion binding"/>
    <property type="evidence" value="ECO:0007669"/>
    <property type="project" value="UniProtKB-KW"/>
</dbReference>
<keyword evidence="3" id="KW-0479">Metal-binding</keyword>
<dbReference type="SMART" id="SM00575">
    <property type="entry name" value="ZnF_PMZ"/>
    <property type="match status" value="1"/>
</dbReference>
<evidence type="ECO:0000256" key="8">
    <source>
        <dbReference type="SAM" id="MobiDB-lite"/>
    </source>
</evidence>
<feature type="compositionally biased region" description="Polar residues" evidence="8">
    <location>
        <begin position="707"/>
        <end position="733"/>
    </location>
</feature>
<comment type="similarity">
    <text evidence="1">Belongs to the peptidase C48 family.</text>
</comment>
<dbReference type="InterPro" id="IPR003653">
    <property type="entry name" value="Peptidase_C48_C"/>
</dbReference>
<gene>
    <name evidence="11" type="ORF">E6C27_scaffold908G001790</name>
</gene>
<dbReference type="InterPro" id="IPR038765">
    <property type="entry name" value="Papain-like_cys_pep_sf"/>
</dbReference>
<feature type="domain" description="SWIM-type" evidence="10">
    <location>
        <begin position="282"/>
        <end position="325"/>
    </location>
</feature>
<dbReference type="EMBL" id="SSTE01013279">
    <property type="protein sequence ID" value="KAA0047353.1"/>
    <property type="molecule type" value="Genomic_DNA"/>
</dbReference>
<feature type="transmembrane region" description="Helical" evidence="9">
    <location>
        <begin position="34"/>
        <end position="54"/>
    </location>
</feature>
<dbReference type="PROSITE" id="PS50966">
    <property type="entry name" value="ZF_SWIM"/>
    <property type="match status" value="1"/>
</dbReference>
<name>A0A5A7TUX4_CUCMM</name>
<keyword evidence="2" id="KW-0645">Protease</keyword>
<keyword evidence="5" id="KW-0378">Hydrolase</keyword>
<feature type="region of interest" description="Disordered" evidence="8">
    <location>
        <begin position="707"/>
        <end position="764"/>
    </location>
</feature>
<dbReference type="PANTHER" id="PTHR48449">
    <property type="entry name" value="DUF1985 DOMAIN-CONTAINING PROTEIN"/>
    <property type="match status" value="1"/>
</dbReference>
<dbReference type="InterPro" id="IPR006564">
    <property type="entry name" value="Znf_PMZ"/>
</dbReference>
<dbReference type="Pfam" id="PF02902">
    <property type="entry name" value="Peptidase_C48"/>
    <property type="match status" value="1"/>
</dbReference>
<dbReference type="GO" id="GO:0008234">
    <property type="term" value="F:cysteine-type peptidase activity"/>
    <property type="evidence" value="ECO:0007669"/>
    <property type="project" value="InterPro"/>
</dbReference>
<dbReference type="PANTHER" id="PTHR48449:SF1">
    <property type="entry name" value="DUF1985 DOMAIN-CONTAINING PROTEIN"/>
    <property type="match status" value="1"/>
</dbReference>
<evidence type="ECO:0000256" key="4">
    <source>
        <dbReference type="ARBA" id="ARBA00022771"/>
    </source>
</evidence>
<dbReference type="Proteomes" id="UP000321393">
    <property type="component" value="Unassembled WGS sequence"/>
</dbReference>
<evidence type="ECO:0000313" key="12">
    <source>
        <dbReference type="Proteomes" id="UP000321393"/>
    </source>
</evidence>
<protein>
    <submittedName>
        <fullName evidence="11">MuDRA-like transposase</fullName>
    </submittedName>
</protein>
<evidence type="ECO:0000256" key="3">
    <source>
        <dbReference type="ARBA" id="ARBA00022723"/>
    </source>
</evidence>
<feature type="compositionally biased region" description="Basic and acidic residues" evidence="8">
    <location>
        <begin position="751"/>
        <end position="760"/>
    </location>
</feature>
<dbReference type="AlphaFoldDB" id="A0A5A7TUX4"/>
<evidence type="ECO:0000256" key="5">
    <source>
        <dbReference type="ARBA" id="ARBA00022801"/>
    </source>
</evidence>
<dbReference type="SUPFAM" id="SSF54001">
    <property type="entry name" value="Cysteine proteinases"/>
    <property type="match status" value="1"/>
</dbReference>
<evidence type="ECO:0000256" key="6">
    <source>
        <dbReference type="ARBA" id="ARBA00022833"/>
    </source>
</evidence>
<organism evidence="11 12">
    <name type="scientific">Cucumis melo var. makuwa</name>
    <name type="common">Oriental melon</name>
    <dbReference type="NCBI Taxonomy" id="1194695"/>
    <lineage>
        <taxon>Eukaryota</taxon>
        <taxon>Viridiplantae</taxon>
        <taxon>Streptophyta</taxon>
        <taxon>Embryophyta</taxon>
        <taxon>Tracheophyta</taxon>
        <taxon>Spermatophyta</taxon>
        <taxon>Magnoliopsida</taxon>
        <taxon>eudicotyledons</taxon>
        <taxon>Gunneridae</taxon>
        <taxon>Pentapetalae</taxon>
        <taxon>rosids</taxon>
        <taxon>fabids</taxon>
        <taxon>Cucurbitales</taxon>
        <taxon>Cucurbitaceae</taxon>
        <taxon>Benincaseae</taxon>
        <taxon>Cucumis</taxon>
    </lineage>
</organism>
<dbReference type="OrthoDB" id="1930729at2759"/>
<reference evidence="11 12" key="1">
    <citation type="submission" date="2019-08" db="EMBL/GenBank/DDBJ databases">
        <title>Draft genome sequences of two oriental melons (Cucumis melo L. var makuwa).</title>
        <authorList>
            <person name="Kwon S.-Y."/>
        </authorList>
    </citation>
    <scope>NUCLEOTIDE SEQUENCE [LARGE SCALE GENOMIC DNA]</scope>
    <source>
        <strain evidence="12">cv. SW 3</strain>
        <tissue evidence="11">Leaf</tissue>
    </source>
</reference>
<evidence type="ECO:0000256" key="9">
    <source>
        <dbReference type="SAM" id="Phobius"/>
    </source>
</evidence>
<dbReference type="Pfam" id="PF04434">
    <property type="entry name" value="SWIM"/>
    <property type="match status" value="1"/>
</dbReference>
<keyword evidence="9" id="KW-1133">Transmembrane helix</keyword>
<feature type="transmembrane region" description="Helical" evidence="9">
    <location>
        <begin position="61"/>
        <end position="82"/>
    </location>
</feature>
<feature type="region of interest" description="Disordered" evidence="8">
    <location>
        <begin position="830"/>
        <end position="858"/>
    </location>
</feature>
<evidence type="ECO:0000259" key="10">
    <source>
        <dbReference type="PROSITE" id="PS50966"/>
    </source>
</evidence>
<dbReference type="GO" id="GO:0006508">
    <property type="term" value="P:proteolysis"/>
    <property type="evidence" value="ECO:0007669"/>
    <property type="project" value="UniProtKB-KW"/>
</dbReference>
<feature type="compositionally biased region" description="Basic residues" evidence="8">
    <location>
        <begin position="741"/>
        <end position="750"/>
    </location>
</feature>
<accession>A0A5A7TUX4</accession>
<proteinExistence type="inferred from homology"/>
<evidence type="ECO:0000256" key="2">
    <source>
        <dbReference type="ARBA" id="ARBA00022670"/>
    </source>
</evidence>
<evidence type="ECO:0000313" key="11">
    <source>
        <dbReference type="EMBL" id="KAA0047353.1"/>
    </source>
</evidence>
<keyword evidence="4 7" id="KW-0863">Zinc-finger</keyword>
<evidence type="ECO:0000256" key="7">
    <source>
        <dbReference type="PROSITE-ProRule" id="PRU00325"/>
    </source>
</evidence>
<keyword evidence="9" id="KW-0812">Transmembrane</keyword>
<keyword evidence="9" id="KW-0472">Membrane</keyword>
<dbReference type="Gene3D" id="3.40.395.10">
    <property type="entry name" value="Adenoviral Proteinase, Chain A"/>
    <property type="match status" value="1"/>
</dbReference>